<dbReference type="InterPro" id="IPR033644">
    <property type="entry name" value="Ferrochelatase_C"/>
</dbReference>
<feature type="binding site" evidence="7">
    <location>
        <position position="201"/>
    </location>
    <ligand>
        <name>Fe(2+)</name>
        <dbReference type="ChEBI" id="CHEBI:29033"/>
    </ligand>
</feature>
<dbReference type="UniPathway" id="UPA00252">
    <property type="reaction ID" value="UER00325"/>
</dbReference>
<dbReference type="CDD" id="cd00419">
    <property type="entry name" value="Ferrochelatase_C"/>
    <property type="match status" value="1"/>
</dbReference>
<dbReference type="Gene3D" id="3.40.50.1400">
    <property type="match status" value="2"/>
</dbReference>
<dbReference type="PANTHER" id="PTHR11108">
    <property type="entry name" value="FERROCHELATASE"/>
    <property type="match status" value="1"/>
</dbReference>
<comment type="subcellular location">
    <subcellularLocation>
        <location evidence="7 8">Cytoplasm</location>
    </subcellularLocation>
</comment>
<dbReference type="CDD" id="cd03411">
    <property type="entry name" value="Ferrochelatase_N"/>
    <property type="match status" value="1"/>
</dbReference>
<reference evidence="9 10" key="1">
    <citation type="journal article" date="2009" name="Appl. Environ. Microbiol.">
        <title>Community genomic and proteomic analyses of chemoautotrophic iron-oxidizing "Leptospirillum rubarum" (Group II) and "Leptospirillum ferrodiazotrophum" (Group III) bacteria in acid mine drainage biofilms.</title>
        <authorList>
            <person name="Goltsman D.S."/>
            <person name="Denef V.J."/>
            <person name="Singer S.W."/>
            <person name="VerBerkmoes N.C."/>
            <person name="Lefsrud M."/>
            <person name="Mueller R.S."/>
            <person name="Dick G.J."/>
            <person name="Sun C.L."/>
            <person name="Wheeler K.E."/>
            <person name="Zemla A."/>
            <person name="Baker B.J."/>
            <person name="Hauser L."/>
            <person name="Land M."/>
            <person name="Shah M.B."/>
            <person name="Thelen M.P."/>
            <person name="Hettich R.L."/>
            <person name="Banfield J.F."/>
        </authorList>
    </citation>
    <scope>NUCLEOTIDE SEQUENCE [LARGE SCALE GENOMIC DNA]</scope>
</reference>
<evidence type="ECO:0000256" key="6">
    <source>
        <dbReference type="ARBA" id="ARBA00024536"/>
    </source>
</evidence>
<evidence type="ECO:0000256" key="3">
    <source>
        <dbReference type="ARBA" id="ARBA00023133"/>
    </source>
</evidence>
<feature type="binding site" evidence="7">
    <location>
        <position position="287"/>
    </location>
    <ligand>
        <name>Fe(2+)</name>
        <dbReference type="ChEBI" id="CHEBI:29033"/>
    </ligand>
</feature>
<comment type="similarity">
    <text evidence="1 7 8">Belongs to the ferrochelatase family.</text>
</comment>
<dbReference type="EC" id="4.98.1.1" evidence="7 8"/>
<evidence type="ECO:0000256" key="5">
    <source>
        <dbReference type="ARBA" id="ARBA00023244"/>
    </source>
</evidence>
<evidence type="ECO:0000256" key="8">
    <source>
        <dbReference type="RuleBase" id="RU000607"/>
    </source>
</evidence>
<dbReference type="InterPro" id="IPR019772">
    <property type="entry name" value="Ferrochelatase_AS"/>
</dbReference>
<dbReference type="EMBL" id="GG693882">
    <property type="protein sequence ID" value="EES52000.1"/>
    <property type="molecule type" value="Genomic_DNA"/>
</dbReference>
<keyword evidence="7" id="KW-0479">Metal-binding</keyword>
<protein>
    <recommendedName>
        <fullName evidence="7 8">Ferrochelatase</fullName>
        <ecNumber evidence="7 8">4.98.1.1</ecNumber>
    </recommendedName>
    <alternativeName>
        <fullName evidence="7">Heme synthase</fullName>
    </alternativeName>
    <alternativeName>
        <fullName evidence="7">Protoheme ferro-lyase</fullName>
    </alternativeName>
</protein>
<dbReference type="Pfam" id="PF00762">
    <property type="entry name" value="Ferrochelatase"/>
    <property type="match status" value="1"/>
</dbReference>
<evidence type="ECO:0000256" key="7">
    <source>
        <dbReference type="HAMAP-Rule" id="MF_00323"/>
    </source>
</evidence>
<dbReference type="AlphaFoldDB" id="C6HZH8"/>
<dbReference type="InterPro" id="IPR033659">
    <property type="entry name" value="Ferrochelatase_N"/>
</dbReference>
<keyword evidence="4 7" id="KW-0456">Lyase</keyword>
<keyword evidence="3 7" id="KW-0350">Heme biosynthesis</keyword>
<sequence>MAEKQRVGILLFNLGGPETLDDVTPFLENLFSDPDIMDLPPVVKTFLPRFLARRRAPKSRGYYEAIGGGSPLRRITDDQAALLERALNHPDSPFEAKVTVAMRYAPPRIETALGPLEAFRPEKLVLLPLYPQRSTTTTRSSFREFSERVKDFPALSRAALHVVPAWPEFPPYLEALTETIQASIERLPKNSHPIDVLFSAHGIPVKRIRQGDPYQADTETTVAKVGEILRKRHPEKTLRIHLSYQSRVGPLKWLGPETKQTISTLAANHGTVNLVLVPVSFVSDHQETLFEMDITYRELAKESRILHFERAPALNIQPSFIEALSRIVEAALEKEEFSCKKCRCRCGICPEKSVEN</sequence>
<evidence type="ECO:0000256" key="4">
    <source>
        <dbReference type="ARBA" id="ARBA00023239"/>
    </source>
</evidence>
<dbReference type="NCBIfam" id="TIGR00109">
    <property type="entry name" value="hemH"/>
    <property type="match status" value="1"/>
</dbReference>
<gene>
    <name evidence="7" type="primary">hemH</name>
    <name evidence="9" type="ORF">UBAL3_95320036</name>
</gene>
<dbReference type="Proteomes" id="UP000009374">
    <property type="component" value="Unassembled WGS sequence"/>
</dbReference>
<evidence type="ECO:0000256" key="2">
    <source>
        <dbReference type="ARBA" id="ARBA00023004"/>
    </source>
</evidence>
<dbReference type="GO" id="GO:0006783">
    <property type="term" value="P:heme biosynthetic process"/>
    <property type="evidence" value="ECO:0007669"/>
    <property type="project" value="UniProtKB-UniRule"/>
</dbReference>
<dbReference type="InterPro" id="IPR001015">
    <property type="entry name" value="Ferrochelatase"/>
</dbReference>
<comment type="pathway">
    <text evidence="7 8">Porphyrin-containing compound metabolism; protoheme biosynthesis; protoheme from protoporphyrin-IX: step 1/1.</text>
</comment>
<dbReference type="GO" id="GO:0046872">
    <property type="term" value="F:metal ion binding"/>
    <property type="evidence" value="ECO:0007669"/>
    <property type="project" value="UniProtKB-KW"/>
</dbReference>
<evidence type="ECO:0000256" key="1">
    <source>
        <dbReference type="ARBA" id="ARBA00007718"/>
    </source>
</evidence>
<accession>C6HZH8</accession>
<dbReference type="SUPFAM" id="SSF53800">
    <property type="entry name" value="Chelatase"/>
    <property type="match status" value="1"/>
</dbReference>
<keyword evidence="10" id="KW-1185">Reference proteome</keyword>
<comment type="catalytic activity">
    <reaction evidence="6">
        <text>Fe-coproporphyrin III + 2 H(+) = coproporphyrin III + Fe(2+)</text>
        <dbReference type="Rhea" id="RHEA:49572"/>
        <dbReference type="ChEBI" id="CHEBI:15378"/>
        <dbReference type="ChEBI" id="CHEBI:29033"/>
        <dbReference type="ChEBI" id="CHEBI:68438"/>
        <dbReference type="ChEBI" id="CHEBI:131725"/>
        <dbReference type="EC" id="4.99.1.9"/>
    </reaction>
    <physiologicalReaction direction="right-to-left" evidence="6">
        <dbReference type="Rhea" id="RHEA:49574"/>
    </physiologicalReaction>
</comment>
<keyword evidence="7 8" id="KW-0963">Cytoplasm</keyword>
<dbReference type="GO" id="GO:0004325">
    <property type="term" value="F:ferrochelatase activity"/>
    <property type="evidence" value="ECO:0007669"/>
    <property type="project" value="UniProtKB-UniRule"/>
</dbReference>
<keyword evidence="2 7" id="KW-0408">Iron</keyword>
<evidence type="ECO:0000313" key="9">
    <source>
        <dbReference type="EMBL" id="EES52000.1"/>
    </source>
</evidence>
<evidence type="ECO:0000313" key="10">
    <source>
        <dbReference type="Proteomes" id="UP000009374"/>
    </source>
</evidence>
<dbReference type="PROSITE" id="PS00534">
    <property type="entry name" value="FERROCHELATASE"/>
    <property type="match status" value="1"/>
</dbReference>
<comment type="catalytic activity">
    <reaction evidence="7 8">
        <text>heme b + 2 H(+) = protoporphyrin IX + Fe(2+)</text>
        <dbReference type="Rhea" id="RHEA:22584"/>
        <dbReference type="ChEBI" id="CHEBI:15378"/>
        <dbReference type="ChEBI" id="CHEBI:29033"/>
        <dbReference type="ChEBI" id="CHEBI:57306"/>
        <dbReference type="ChEBI" id="CHEBI:60344"/>
        <dbReference type="EC" id="4.98.1.1"/>
    </reaction>
</comment>
<dbReference type="PANTHER" id="PTHR11108:SF1">
    <property type="entry name" value="FERROCHELATASE, MITOCHONDRIAL"/>
    <property type="match status" value="1"/>
</dbReference>
<proteinExistence type="inferred from homology"/>
<keyword evidence="5 7" id="KW-0627">Porphyrin biosynthesis</keyword>
<dbReference type="GO" id="GO:0005737">
    <property type="term" value="C:cytoplasm"/>
    <property type="evidence" value="ECO:0007669"/>
    <property type="project" value="UniProtKB-SubCell"/>
</dbReference>
<comment type="function">
    <text evidence="7 8">Catalyzes the ferrous insertion into protoporphyrin IX.</text>
</comment>
<name>C6HZH8_9BACT</name>
<dbReference type="HAMAP" id="MF_00323">
    <property type="entry name" value="Ferrochelatase"/>
    <property type="match status" value="1"/>
</dbReference>
<organism evidence="9 10">
    <name type="scientific">Leptospirillum ferrodiazotrophum</name>
    <dbReference type="NCBI Taxonomy" id="412449"/>
    <lineage>
        <taxon>Bacteria</taxon>
        <taxon>Pseudomonadati</taxon>
        <taxon>Nitrospirota</taxon>
        <taxon>Nitrospiria</taxon>
        <taxon>Nitrospirales</taxon>
        <taxon>Nitrospiraceae</taxon>
        <taxon>Leptospirillum</taxon>
    </lineage>
</organism>